<protein>
    <submittedName>
        <fullName evidence="1">Uncharacterized protein</fullName>
    </submittedName>
</protein>
<dbReference type="EMBL" id="BARV01031929">
    <property type="protein sequence ID" value="GAI43153.1"/>
    <property type="molecule type" value="Genomic_DNA"/>
</dbReference>
<comment type="caution">
    <text evidence="1">The sequence shown here is derived from an EMBL/GenBank/DDBJ whole genome shotgun (WGS) entry which is preliminary data.</text>
</comment>
<organism evidence="1">
    <name type="scientific">marine sediment metagenome</name>
    <dbReference type="NCBI Taxonomy" id="412755"/>
    <lineage>
        <taxon>unclassified sequences</taxon>
        <taxon>metagenomes</taxon>
        <taxon>ecological metagenomes</taxon>
    </lineage>
</organism>
<name>X1NHR9_9ZZZZ</name>
<feature type="non-terminal residue" evidence="1">
    <location>
        <position position="1"/>
    </location>
</feature>
<reference evidence="1" key="1">
    <citation type="journal article" date="2014" name="Front. Microbiol.">
        <title>High frequency of phylogenetically diverse reductive dehalogenase-homologous genes in deep subseafloor sedimentary metagenomes.</title>
        <authorList>
            <person name="Kawai M."/>
            <person name="Futagami T."/>
            <person name="Toyoda A."/>
            <person name="Takaki Y."/>
            <person name="Nishi S."/>
            <person name="Hori S."/>
            <person name="Arai W."/>
            <person name="Tsubouchi T."/>
            <person name="Morono Y."/>
            <person name="Uchiyama I."/>
            <person name="Ito T."/>
            <person name="Fujiyama A."/>
            <person name="Inagaki F."/>
            <person name="Takami H."/>
        </authorList>
    </citation>
    <scope>NUCLEOTIDE SEQUENCE</scope>
    <source>
        <strain evidence="1">Expedition CK06-06</strain>
    </source>
</reference>
<gene>
    <name evidence="1" type="ORF">S06H3_50423</name>
</gene>
<dbReference type="AlphaFoldDB" id="X1NHR9"/>
<evidence type="ECO:0000313" key="1">
    <source>
        <dbReference type="EMBL" id="GAI43153.1"/>
    </source>
</evidence>
<accession>X1NHR9</accession>
<proteinExistence type="predicted"/>
<sequence length="145" mass="16808">HLRLVPWERWEERLSEVDAIQKDPNATSIRLQQAEEEIRFVVGELTSELYFKKKGIRKDAGKLNSSKVRKALVECSVKEELVNRITQTFETTDDAHHTPVDYAAQRERIRRYHSWAHELAKLLDIPTPPLPSVAVRRVWSGLPGE</sequence>